<dbReference type="Proteomes" id="UP000027583">
    <property type="component" value="Unassembled WGS sequence"/>
</dbReference>
<reference evidence="1 2" key="1">
    <citation type="journal article" date="2014" name="Genome Biol. Evol.">
        <title>Acetic acid bacteria genomes reveal functional traits for adaptation to life in insect guts.</title>
        <authorList>
            <person name="Chouaia B."/>
            <person name="Gaiarsa S."/>
            <person name="Crotti E."/>
            <person name="Comandatore F."/>
            <person name="Degli Esposti M."/>
            <person name="Ricci I."/>
            <person name="Alma A."/>
            <person name="Favia G."/>
            <person name="Bandi C."/>
            <person name="Daffonchio D."/>
        </authorList>
    </citation>
    <scope>NUCLEOTIDE SEQUENCE [LARGE SCALE GENOMIC DNA]</scope>
    <source>
        <strain evidence="1 2">SF2.1</strain>
    </source>
</reference>
<dbReference type="EMBL" id="CBLX010000010">
    <property type="protein sequence ID" value="CDG39707.1"/>
    <property type="molecule type" value="Genomic_DNA"/>
</dbReference>
<sequence>MEFLHAKIGLIVASAACLPENVADMPSIAWRFHWAIIV</sequence>
<dbReference type="AlphaFoldDB" id="A0A060QKS9"/>
<protein>
    <submittedName>
        <fullName evidence="1">Uncharacterized protein</fullName>
    </submittedName>
</protein>
<reference evidence="1 2" key="2">
    <citation type="journal article" date="2014" name="PLoS ONE">
        <title>Evolution of mitochondria reconstructed from the energy metabolism of living bacteria.</title>
        <authorList>
            <person name="Degli Esposti M."/>
            <person name="Chouaia B."/>
            <person name="Comandatore F."/>
            <person name="Crotti E."/>
            <person name="Sassera D."/>
            <person name="Lievens P.M."/>
            <person name="Daffonchio D."/>
            <person name="Bandi C."/>
        </authorList>
    </citation>
    <scope>NUCLEOTIDE SEQUENCE [LARGE SCALE GENOMIC DNA]</scope>
    <source>
        <strain evidence="1 2">SF2.1</strain>
    </source>
</reference>
<organism evidence="1 2">
    <name type="scientific">Asaia bogorensis</name>
    <dbReference type="NCBI Taxonomy" id="91915"/>
    <lineage>
        <taxon>Bacteria</taxon>
        <taxon>Pseudomonadati</taxon>
        <taxon>Pseudomonadota</taxon>
        <taxon>Alphaproteobacteria</taxon>
        <taxon>Acetobacterales</taxon>
        <taxon>Acetobacteraceae</taxon>
        <taxon>Asaia</taxon>
    </lineage>
</organism>
<gene>
    <name evidence="1" type="ORF">ASAP_1662</name>
</gene>
<comment type="caution">
    <text evidence="1">The sequence shown here is derived from an EMBL/GenBank/DDBJ whole genome shotgun (WGS) entry which is preliminary data.</text>
</comment>
<accession>A0A060QKS9</accession>
<name>A0A060QKS9_9PROT</name>
<evidence type="ECO:0000313" key="1">
    <source>
        <dbReference type="EMBL" id="CDG39707.1"/>
    </source>
</evidence>
<proteinExistence type="predicted"/>
<evidence type="ECO:0000313" key="2">
    <source>
        <dbReference type="Proteomes" id="UP000027583"/>
    </source>
</evidence>